<dbReference type="KEGG" id="rlc:K227x_23660"/>
<dbReference type="PANTHER" id="PTHR35038">
    <property type="entry name" value="DISSIMILATORY SULFITE REDUCTASE SIRA"/>
    <property type="match status" value="1"/>
</dbReference>
<dbReference type="AlphaFoldDB" id="A0A517NA20"/>
<feature type="region of interest" description="Disordered" evidence="2">
    <location>
        <begin position="278"/>
        <end position="298"/>
    </location>
</feature>
<reference evidence="4 5" key="1">
    <citation type="submission" date="2019-02" db="EMBL/GenBank/DDBJ databases">
        <title>Deep-cultivation of Planctomycetes and their phenomic and genomic characterization uncovers novel biology.</title>
        <authorList>
            <person name="Wiegand S."/>
            <person name="Jogler M."/>
            <person name="Boedeker C."/>
            <person name="Pinto D."/>
            <person name="Vollmers J."/>
            <person name="Rivas-Marin E."/>
            <person name="Kohn T."/>
            <person name="Peeters S.H."/>
            <person name="Heuer A."/>
            <person name="Rast P."/>
            <person name="Oberbeckmann S."/>
            <person name="Bunk B."/>
            <person name="Jeske O."/>
            <person name="Meyerdierks A."/>
            <person name="Storesund J.E."/>
            <person name="Kallscheuer N."/>
            <person name="Luecker S."/>
            <person name="Lage O.M."/>
            <person name="Pohl T."/>
            <person name="Merkel B.J."/>
            <person name="Hornburger P."/>
            <person name="Mueller R.-W."/>
            <person name="Bruemmer F."/>
            <person name="Labrenz M."/>
            <person name="Spormann A.M."/>
            <person name="Op den Camp H."/>
            <person name="Overmann J."/>
            <person name="Amann R."/>
            <person name="Jetten M.S.M."/>
            <person name="Mascher T."/>
            <person name="Medema M.H."/>
            <person name="Devos D.P."/>
            <person name="Kaster A.-K."/>
            <person name="Ovreas L."/>
            <person name="Rohde M."/>
            <person name="Galperin M.Y."/>
            <person name="Jogler C."/>
        </authorList>
    </citation>
    <scope>NUCLEOTIDE SEQUENCE [LARGE SCALE GENOMIC DNA]</scope>
    <source>
        <strain evidence="4 5">K22_7</strain>
    </source>
</reference>
<protein>
    <submittedName>
        <fullName evidence="4">Doubled CXXCH motif (Paired_CXXCH_1)</fullName>
    </submittedName>
</protein>
<feature type="compositionally biased region" description="Basic and acidic residues" evidence="2">
    <location>
        <begin position="279"/>
        <end position="291"/>
    </location>
</feature>
<keyword evidence="3" id="KW-1133">Transmembrane helix</keyword>
<dbReference type="Proteomes" id="UP000318538">
    <property type="component" value="Chromosome"/>
</dbReference>
<keyword evidence="3" id="KW-0472">Membrane</keyword>
<dbReference type="InterPro" id="IPR036280">
    <property type="entry name" value="Multihaem_cyt_sf"/>
</dbReference>
<feature type="compositionally biased region" description="Basic and acidic residues" evidence="2">
    <location>
        <begin position="115"/>
        <end position="126"/>
    </location>
</feature>
<feature type="region of interest" description="Disordered" evidence="2">
    <location>
        <begin position="109"/>
        <end position="129"/>
    </location>
</feature>
<dbReference type="EMBL" id="CP036525">
    <property type="protein sequence ID" value="QDT03980.1"/>
    <property type="molecule type" value="Genomic_DNA"/>
</dbReference>
<dbReference type="OrthoDB" id="234670at2"/>
<dbReference type="RefSeq" id="WP_145169533.1">
    <property type="nucleotide sequence ID" value="NZ_CP036525.1"/>
</dbReference>
<dbReference type="SUPFAM" id="SSF48695">
    <property type="entry name" value="Multiheme cytochromes"/>
    <property type="match status" value="1"/>
</dbReference>
<proteinExistence type="predicted"/>
<evidence type="ECO:0000256" key="1">
    <source>
        <dbReference type="ARBA" id="ARBA00022729"/>
    </source>
</evidence>
<organism evidence="4 5">
    <name type="scientific">Rubripirellula lacrimiformis</name>
    <dbReference type="NCBI Taxonomy" id="1930273"/>
    <lineage>
        <taxon>Bacteria</taxon>
        <taxon>Pseudomonadati</taxon>
        <taxon>Planctomycetota</taxon>
        <taxon>Planctomycetia</taxon>
        <taxon>Pirellulales</taxon>
        <taxon>Pirellulaceae</taxon>
        <taxon>Rubripirellula</taxon>
    </lineage>
</organism>
<keyword evidence="3" id="KW-0812">Transmembrane</keyword>
<sequence>METETEREMFSRGKLILGVIILVAVGYALMRPAPDAGDQFESLRRRSVQRDTGALNQKAKNEIQRWNQNTLDGIGMPPPSDLAVSYIGDGDYWFVGKLRDGGGVEIPFAPGKMPRQPDEASDKNDVESQSLGYVGPDVCKRCHEKTHASFMQTAHSQTSKFVDQMAMPGQFEPPENRMSTSDANLSIEMIQLEDDYFQRVRFYDWYVDVPMQLSFGSGNLARTFGYWNDDRLYQHNVTHLTKSNRWINSPGFVDGDAAYARPIPARCMDCHATFFEPTEETKERSADEQAKWRSSGGGNEFDPHSLILGVSCERCHGPAAEHVAYHDRHPDATEPRHIVQPAALPRQRQLEICGQCHAGSTDLRSEPFTYRPGDNLLDHYYPAPEGSDGGNSVHTSNQLSRLQVSECFLGSDMTCVACHNPHENQREQTKAYSASCLECHQQQGCHFVPPDGITLSDDCVSCHMPSRPTSDLRLQSVVGDVFPILKDHYIRIDQQATTEFLERHSGSNEAEKQP</sequence>
<dbReference type="Gene3D" id="1.10.1130.10">
    <property type="entry name" value="Flavocytochrome C3, Chain A"/>
    <property type="match status" value="1"/>
</dbReference>
<evidence type="ECO:0000256" key="2">
    <source>
        <dbReference type="SAM" id="MobiDB-lite"/>
    </source>
</evidence>
<dbReference type="PANTHER" id="PTHR35038:SF8">
    <property type="entry name" value="C-TYPE POLYHEME CYTOCHROME OMCC"/>
    <property type="match status" value="1"/>
</dbReference>
<name>A0A517NA20_9BACT</name>
<keyword evidence="1" id="KW-0732">Signal</keyword>
<dbReference type="InterPro" id="IPR051829">
    <property type="entry name" value="Multiheme_Cytochr_ET"/>
</dbReference>
<keyword evidence="5" id="KW-1185">Reference proteome</keyword>
<accession>A0A517NA20</accession>
<evidence type="ECO:0000256" key="3">
    <source>
        <dbReference type="SAM" id="Phobius"/>
    </source>
</evidence>
<evidence type="ECO:0000313" key="4">
    <source>
        <dbReference type="EMBL" id="QDT03980.1"/>
    </source>
</evidence>
<evidence type="ECO:0000313" key="5">
    <source>
        <dbReference type="Proteomes" id="UP000318538"/>
    </source>
</evidence>
<feature type="transmembrane region" description="Helical" evidence="3">
    <location>
        <begin position="12"/>
        <end position="30"/>
    </location>
</feature>
<gene>
    <name evidence="4" type="ORF">K227x_23660</name>
</gene>